<gene>
    <name evidence="2" type="ORF">Rsub_02579</name>
</gene>
<comment type="caution">
    <text evidence="2">The sequence shown here is derived from an EMBL/GenBank/DDBJ whole genome shotgun (WGS) entry which is preliminary data.</text>
</comment>
<dbReference type="Gene3D" id="3.80.10.10">
    <property type="entry name" value="Ribonuclease Inhibitor"/>
    <property type="match status" value="2"/>
</dbReference>
<dbReference type="STRING" id="307507.A0A2V0NYH9"/>
<comment type="subcellular location">
    <subcellularLocation>
        <location evidence="1">Cytoplasm</location>
        <location evidence="1">Cytoskeleton</location>
        <location evidence="1">Cilium axoneme</location>
    </subcellularLocation>
</comment>
<protein>
    <recommendedName>
        <fullName evidence="4">F-box domain-containing protein</fullName>
    </recommendedName>
</protein>
<dbReference type="SMART" id="SM00367">
    <property type="entry name" value="LRR_CC"/>
    <property type="match status" value="7"/>
</dbReference>
<dbReference type="Proteomes" id="UP000247498">
    <property type="component" value="Unassembled WGS sequence"/>
</dbReference>
<organism evidence="2 3">
    <name type="scientific">Raphidocelis subcapitata</name>
    <dbReference type="NCBI Taxonomy" id="307507"/>
    <lineage>
        <taxon>Eukaryota</taxon>
        <taxon>Viridiplantae</taxon>
        <taxon>Chlorophyta</taxon>
        <taxon>core chlorophytes</taxon>
        <taxon>Chlorophyceae</taxon>
        <taxon>CS clade</taxon>
        <taxon>Sphaeropleales</taxon>
        <taxon>Selenastraceae</taxon>
        <taxon>Raphidocelis</taxon>
    </lineage>
</organism>
<dbReference type="GO" id="GO:0031146">
    <property type="term" value="P:SCF-dependent proteasomal ubiquitin-dependent protein catabolic process"/>
    <property type="evidence" value="ECO:0007669"/>
    <property type="project" value="TreeGrafter"/>
</dbReference>
<evidence type="ECO:0008006" key="4">
    <source>
        <dbReference type="Google" id="ProtNLM"/>
    </source>
</evidence>
<evidence type="ECO:0000256" key="1">
    <source>
        <dbReference type="ARBA" id="ARBA00004430"/>
    </source>
</evidence>
<dbReference type="AlphaFoldDB" id="A0A2V0NYH9"/>
<reference evidence="2 3" key="1">
    <citation type="journal article" date="2018" name="Sci. Rep.">
        <title>Raphidocelis subcapitata (=Pseudokirchneriella subcapitata) provides an insight into genome evolution and environmental adaptations in the Sphaeropleales.</title>
        <authorList>
            <person name="Suzuki S."/>
            <person name="Yamaguchi H."/>
            <person name="Nakajima N."/>
            <person name="Kawachi M."/>
        </authorList>
    </citation>
    <scope>NUCLEOTIDE SEQUENCE [LARGE SCALE GENOMIC DNA]</scope>
    <source>
        <strain evidence="2 3">NIES-35</strain>
    </source>
</reference>
<dbReference type="PANTHER" id="PTHR13318:SF190">
    <property type="entry name" value="PARTNER OF PAIRED, ISOFORM B"/>
    <property type="match status" value="1"/>
</dbReference>
<dbReference type="PANTHER" id="PTHR13318">
    <property type="entry name" value="PARTNER OF PAIRED, ISOFORM B-RELATED"/>
    <property type="match status" value="1"/>
</dbReference>
<evidence type="ECO:0000313" key="2">
    <source>
        <dbReference type="EMBL" id="GBF89875.1"/>
    </source>
</evidence>
<dbReference type="InterPro" id="IPR032675">
    <property type="entry name" value="LRR_dom_sf"/>
</dbReference>
<dbReference type="EMBL" id="BDRX01000013">
    <property type="protein sequence ID" value="GBF89875.1"/>
    <property type="molecule type" value="Genomic_DNA"/>
</dbReference>
<dbReference type="SUPFAM" id="SSF52047">
    <property type="entry name" value="RNI-like"/>
    <property type="match status" value="1"/>
</dbReference>
<evidence type="ECO:0000313" key="3">
    <source>
        <dbReference type="Proteomes" id="UP000247498"/>
    </source>
</evidence>
<dbReference type="OrthoDB" id="10257471at2759"/>
<dbReference type="InterPro" id="IPR006553">
    <property type="entry name" value="Leu-rich_rpt_Cys-con_subtyp"/>
</dbReference>
<name>A0A2V0NYH9_9CHLO</name>
<sequence length="494" mass="51441">MGIPSKAGRTSLDGAWASCRRVSGADGAGWPDAPPPPLPPAPCAEFLDALPDSIVQLHLLPRLDPSDKRALRATCSHARELVNAAVSRVRIAAGDLLPPDAPGAAAPRLGRRFPGLAAVEAFDCADAPVTDEALTDFLDSCGDEILSQITEVNVKRCNYVGRALLHWLRARCPALARLSASRWTDNVTLHAIARLEGLTDLDLSESDALDDAGLLPLRTLPRLRVLGLGRCRWIGDAGCRTLAQITGLEDLTLASTDVGAAGLAELASLPRLARLDISDCRRVDDAALAHLGAATGLDTLALRNTEVHAEGLAHLRSLGRLAQLDLGSRFELNNDGLESLAACSSLACLAVGSFNLTRAPPPGFGASLERLRFGGGFANKGLDLLFPLPRLRSLHASGIDTVTDRVMRTVSSQTSLRELSLRSGYSLTRDGLMALARLSNLSALSVASCPAIGDEALAALRDGRGAAVAAAAAAAAAATALAAPVALPEVCPVA</sequence>
<dbReference type="InParanoid" id="A0A2V0NYH9"/>
<dbReference type="GO" id="GO:0005930">
    <property type="term" value="C:axoneme"/>
    <property type="evidence" value="ECO:0007669"/>
    <property type="project" value="UniProtKB-SubCell"/>
</dbReference>
<proteinExistence type="predicted"/>
<keyword evidence="3" id="KW-1185">Reference proteome</keyword>
<dbReference type="GO" id="GO:0019005">
    <property type="term" value="C:SCF ubiquitin ligase complex"/>
    <property type="evidence" value="ECO:0007669"/>
    <property type="project" value="TreeGrafter"/>
</dbReference>
<accession>A0A2V0NYH9</accession>